<gene>
    <name evidence="2" type="ORF">Tci_846034</name>
</gene>
<organism evidence="2">
    <name type="scientific">Tanacetum cinerariifolium</name>
    <name type="common">Dalmatian daisy</name>
    <name type="synonym">Chrysanthemum cinerariifolium</name>
    <dbReference type="NCBI Taxonomy" id="118510"/>
    <lineage>
        <taxon>Eukaryota</taxon>
        <taxon>Viridiplantae</taxon>
        <taxon>Streptophyta</taxon>
        <taxon>Embryophyta</taxon>
        <taxon>Tracheophyta</taxon>
        <taxon>Spermatophyta</taxon>
        <taxon>Magnoliopsida</taxon>
        <taxon>eudicotyledons</taxon>
        <taxon>Gunneridae</taxon>
        <taxon>Pentapetalae</taxon>
        <taxon>asterids</taxon>
        <taxon>campanulids</taxon>
        <taxon>Asterales</taxon>
        <taxon>Asteraceae</taxon>
        <taxon>Asteroideae</taxon>
        <taxon>Anthemideae</taxon>
        <taxon>Anthemidinae</taxon>
        <taxon>Tanacetum</taxon>
    </lineage>
</organism>
<reference evidence="2" key="1">
    <citation type="journal article" date="2019" name="Sci. Rep.">
        <title>Draft genome of Tanacetum cinerariifolium, the natural source of mosquito coil.</title>
        <authorList>
            <person name="Yamashiro T."/>
            <person name="Shiraishi A."/>
            <person name="Satake H."/>
            <person name="Nakayama K."/>
        </authorList>
    </citation>
    <scope>NUCLEOTIDE SEQUENCE</scope>
</reference>
<dbReference type="EMBL" id="BKCJ011045578">
    <property type="protein sequence ID" value="GFC74064.1"/>
    <property type="molecule type" value="Genomic_DNA"/>
</dbReference>
<sequence length="115" mass="12768">KGQRSIEVKGPTTPYAAGSPTITRLHTGPEEPQTPPVSQDEDECEPMFIQPHDPDHVPEPMYPEYIPLEDEHVLLAEEQPLPLVVSPTAESAGYVTKSDPEEDLEEYKDDESEDG</sequence>
<feature type="region of interest" description="Disordered" evidence="1">
    <location>
        <begin position="1"/>
        <end position="43"/>
    </location>
</feature>
<name>A0A699QXT8_TANCI</name>
<evidence type="ECO:0000313" key="2">
    <source>
        <dbReference type="EMBL" id="GFC74064.1"/>
    </source>
</evidence>
<feature type="non-terminal residue" evidence="2">
    <location>
        <position position="115"/>
    </location>
</feature>
<dbReference type="AlphaFoldDB" id="A0A699QXT8"/>
<feature type="non-terminal residue" evidence="2">
    <location>
        <position position="1"/>
    </location>
</feature>
<protein>
    <recommendedName>
        <fullName evidence="3">Reverse transcriptase domain-containing protein</fullName>
    </recommendedName>
</protein>
<comment type="caution">
    <text evidence="2">The sequence shown here is derived from an EMBL/GenBank/DDBJ whole genome shotgun (WGS) entry which is preliminary data.</text>
</comment>
<evidence type="ECO:0008006" key="3">
    <source>
        <dbReference type="Google" id="ProtNLM"/>
    </source>
</evidence>
<proteinExistence type="predicted"/>
<accession>A0A699QXT8</accession>
<feature type="compositionally biased region" description="Acidic residues" evidence="1">
    <location>
        <begin position="100"/>
        <end position="115"/>
    </location>
</feature>
<feature type="region of interest" description="Disordered" evidence="1">
    <location>
        <begin position="86"/>
        <end position="115"/>
    </location>
</feature>
<evidence type="ECO:0000256" key="1">
    <source>
        <dbReference type="SAM" id="MobiDB-lite"/>
    </source>
</evidence>